<dbReference type="Proteomes" id="UP000816034">
    <property type="component" value="Unassembled WGS sequence"/>
</dbReference>
<evidence type="ECO:0000313" key="3">
    <source>
        <dbReference type="Proteomes" id="UP000816034"/>
    </source>
</evidence>
<accession>A0AA88KMG4</accession>
<protein>
    <submittedName>
        <fullName evidence="2">Uncharacterized protein</fullName>
    </submittedName>
</protein>
<reference evidence="2 3" key="1">
    <citation type="journal article" date="2018" name="BMC Genomics">
        <title>The genome of Naegleria lovaniensis, the basis for a comparative approach to unravel pathogenicity factors of the human pathogenic amoeba N. fowleri.</title>
        <authorList>
            <person name="Liechti N."/>
            <person name="Schurch N."/>
            <person name="Bruggmann R."/>
            <person name="Wittwer M."/>
        </authorList>
    </citation>
    <scope>NUCLEOTIDE SEQUENCE [LARGE SCALE GENOMIC DNA]</scope>
    <source>
        <strain evidence="2 3">ATCC 30569</strain>
    </source>
</reference>
<sequence length="200" mass="23004">MPSKEKSSSRSSSSSKKKKKKSESKNSAPSNDPSSQNIQSNQNLVTAQQNYDIHKFNFMTTLNINNHVYDKQLTELQFIINSKLIPTKQSLLSQLYKIQSKMTMVKKAKDKLLNEYKIQMETLFNNLNMQESNKMLILKQDETSVLNQLQTIQNFVNRVGNELSSGKENIPVATDFSSFNDISSLLEKQIIYQINIYHSR</sequence>
<feature type="region of interest" description="Disordered" evidence="1">
    <location>
        <begin position="1"/>
        <end position="39"/>
    </location>
</feature>
<evidence type="ECO:0000313" key="2">
    <source>
        <dbReference type="EMBL" id="KAG2386949.1"/>
    </source>
</evidence>
<dbReference type="RefSeq" id="XP_044550941.1">
    <property type="nucleotide sequence ID" value="XM_044691351.1"/>
</dbReference>
<feature type="compositionally biased region" description="Polar residues" evidence="1">
    <location>
        <begin position="26"/>
        <end position="39"/>
    </location>
</feature>
<organism evidence="2 3">
    <name type="scientific">Naegleria lovaniensis</name>
    <name type="common">Amoeba</name>
    <dbReference type="NCBI Taxonomy" id="51637"/>
    <lineage>
        <taxon>Eukaryota</taxon>
        <taxon>Discoba</taxon>
        <taxon>Heterolobosea</taxon>
        <taxon>Tetramitia</taxon>
        <taxon>Eutetramitia</taxon>
        <taxon>Vahlkampfiidae</taxon>
        <taxon>Naegleria</taxon>
    </lineage>
</organism>
<dbReference type="GeneID" id="68094440"/>
<dbReference type="EMBL" id="PYSW02000014">
    <property type="protein sequence ID" value="KAG2386949.1"/>
    <property type="molecule type" value="Genomic_DNA"/>
</dbReference>
<comment type="caution">
    <text evidence="2">The sequence shown here is derived from an EMBL/GenBank/DDBJ whole genome shotgun (WGS) entry which is preliminary data.</text>
</comment>
<dbReference type="AlphaFoldDB" id="A0AA88KMG4"/>
<keyword evidence="3" id="KW-1185">Reference proteome</keyword>
<gene>
    <name evidence="2" type="ORF">C9374_001984</name>
</gene>
<name>A0AA88KMG4_NAELO</name>
<proteinExistence type="predicted"/>
<evidence type="ECO:0000256" key="1">
    <source>
        <dbReference type="SAM" id="MobiDB-lite"/>
    </source>
</evidence>